<evidence type="ECO:0000256" key="6">
    <source>
        <dbReference type="SAM" id="Phobius"/>
    </source>
</evidence>
<comment type="subcellular location">
    <subcellularLocation>
        <location evidence="1">Cell membrane</location>
        <topology evidence="1">Multi-pass membrane protein</topology>
    </subcellularLocation>
</comment>
<feature type="transmembrane region" description="Helical" evidence="6">
    <location>
        <begin position="110"/>
        <end position="136"/>
    </location>
</feature>
<gene>
    <name evidence="7" type="ORF">FJR47_00695</name>
</gene>
<feature type="transmembrane region" description="Helical" evidence="6">
    <location>
        <begin position="6"/>
        <end position="26"/>
    </location>
</feature>
<dbReference type="Proteomes" id="UP000326061">
    <property type="component" value="Chromosome"/>
</dbReference>
<dbReference type="GO" id="GO:0005886">
    <property type="term" value="C:plasma membrane"/>
    <property type="evidence" value="ECO:0007669"/>
    <property type="project" value="UniProtKB-SubCell"/>
</dbReference>
<evidence type="ECO:0000313" key="8">
    <source>
        <dbReference type="Proteomes" id="UP000326061"/>
    </source>
</evidence>
<dbReference type="GO" id="GO:0006865">
    <property type="term" value="P:amino acid transport"/>
    <property type="evidence" value="ECO:0007669"/>
    <property type="project" value="InterPro"/>
</dbReference>
<sequence length="204" mass="22623">MSFSFVEGFLLGLGAAVPLGPINILIMNEAIKKYKNGVMIGVGAMSADVTYLIFITLGILAYINQPFILNALSLLGGFFLLYLAYNIFISRKNKLAEISTDIVQKSSFKLFAKGYFLTLLNPYTIAFWLSAAGYIAGKNLDFSITLAGLFSAIFLWIVIMPYFIHKTKHKISQNLSSMINLLSSLILFGFGAMMLFNFVTTLFE</sequence>
<reference evidence="8" key="1">
    <citation type="submission" date="2019-06" db="EMBL/GenBank/DDBJ databases">
        <title>Sulfurimonas gotlandica sp. nov., a chemoautotrophic and psychrotolerant epsilonproteobacterium isolated from a pelagic redoxcline, and an emended description of the genus Sulfurimonas.</title>
        <authorList>
            <person name="Wang S."/>
            <person name="Jiang L."/>
            <person name="Shao Z."/>
        </authorList>
    </citation>
    <scope>NUCLEOTIDE SEQUENCE [LARGE SCALE GENOMIC DNA]</scope>
    <source>
        <strain evidence="8">1-1N</strain>
    </source>
</reference>
<evidence type="ECO:0000256" key="2">
    <source>
        <dbReference type="ARBA" id="ARBA00022475"/>
    </source>
</evidence>
<keyword evidence="5 6" id="KW-0472">Membrane</keyword>
<name>A0AAJ4A255_9BACT</name>
<evidence type="ECO:0000256" key="1">
    <source>
        <dbReference type="ARBA" id="ARBA00004651"/>
    </source>
</evidence>
<organism evidence="7 8">
    <name type="scientific">Sulfurimonas xiamenensis</name>
    <dbReference type="NCBI Taxonomy" id="2590021"/>
    <lineage>
        <taxon>Bacteria</taxon>
        <taxon>Pseudomonadati</taxon>
        <taxon>Campylobacterota</taxon>
        <taxon>Epsilonproteobacteria</taxon>
        <taxon>Campylobacterales</taxon>
        <taxon>Sulfurimonadaceae</taxon>
        <taxon>Sulfurimonas</taxon>
    </lineage>
</organism>
<evidence type="ECO:0000256" key="3">
    <source>
        <dbReference type="ARBA" id="ARBA00022692"/>
    </source>
</evidence>
<dbReference type="AlphaFoldDB" id="A0AAJ4A255"/>
<evidence type="ECO:0000256" key="5">
    <source>
        <dbReference type="ARBA" id="ARBA00023136"/>
    </source>
</evidence>
<keyword evidence="2" id="KW-1003">Cell membrane</keyword>
<feature type="transmembrane region" description="Helical" evidence="6">
    <location>
        <begin position="142"/>
        <end position="164"/>
    </location>
</feature>
<keyword evidence="3 6" id="KW-0812">Transmembrane</keyword>
<dbReference type="RefSeq" id="WP_152298582.1">
    <property type="nucleotide sequence ID" value="NZ_CP041166.1"/>
</dbReference>
<feature type="transmembrane region" description="Helical" evidence="6">
    <location>
        <begin position="67"/>
        <end position="89"/>
    </location>
</feature>
<proteinExistence type="predicted"/>
<keyword evidence="8" id="KW-1185">Reference proteome</keyword>
<dbReference type="KEGG" id="suln:FJR47_00695"/>
<dbReference type="InterPro" id="IPR001123">
    <property type="entry name" value="LeuE-type"/>
</dbReference>
<feature type="transmembrane region" description="Helical" evidence="6">
    <location>
        <begin position="185"/>
        <end position="203"/>
    </location>
</feature>
<protein>
    <submittedName>
        <fullName evidence="7">Lysine transporter LysE</fullName>
    </submittedName>
</protein>
<accession>A0AAJ4A255</accession>
<dbReference type="PANTHER" id="PTHR38825:SF2">
    <property type="entry name" value="LYSINE TRANSPORTER LYSE"/>
    <property type="match status" value="1"/>
</dbReference>
<dbReference type="Pfam" id="PF01810">
    <property type="entry name" value="LysE"/>
    <property type="match status" value="1"/>
</dbReference>
<evidence type="ECO:0000256" key="4">
    <source>
        <dbReference type="ARBA" id="ARBA00022989"/>
    </source>
</evidence>
<feature type="transmembrane region" description="Helical" evidence="6">
    <location>
        <begin position="38"/>
        <end position="61"/>
    </location>
</feature>
<evidence type="ECO:0000313" key="7">
    <source>
        <dbReference type="EMBL" id="QFR42511.1"/>
    </source>
</evidence>
<keyword evidence="4 6" id="KW-1133">Transmembrane helix</keyword>
<dbReference type="PANTHER" id="PTHR38825">
    <property type="entry name" value="LYSINE EXPORTER PROTEIN (LYSE/YGGA)"/>
    <property type="match status" value="1"/>
</dbReference>
<dbReference type="EMBL" id="CP041166">
    <property type="protein sequence ID" value="QFR42511.1"/>
    <property type="molecule type" value="Genomic_DNA"/>
</dbReference>